<sequence length="145" mass="16469">MDHKPSSLRLALLTSQDDASQNHFGGMMNSVYSQPFQQYNMQSAPKKPHQGQNSRKQKSNYNGSTSSKRVITIICPVDYHFGLERCQNILDLLFEVHLVLWPTNGCKSWTLEWPILPSPQCRVTKKAIGLVCGTHSALTRKRMTH</sequence>
<protein>
    <submittedName>
        <fullName evidence="2">Uncharacterized protein</fullName>
    </submittedName>
</protein>
<reference evidence="2 3" key="1">
    <citation type="journal article" date="2023" name="Hortic Res">
        <title>Pangenome of water caltrop reveals structural variations and asymmetric subgenome divergence after allopolyploidization.</title>
        <authorList>
            <person name="Zhang X."/>
            <person name="Chen Y."/>
            <person name="Wang L."/>
            <person name="Yuan Y."/>
            <person name="Fang M."/>
            <person name="Shi L."/>
            <person name="Lu R."/>
            <person name="Comes H.P."/>
            <person name="Ma Y."/>
            <person name="Chen Y."/>
            <person name="Huang G."/>
            <person name="Zhou Y."/>
            <person name="Zheng Z."/>
            <person name="Qiu Y."/>
        </authorList>
    </citation>
    <scope>NUCLEOTIDE SEQUENCE [LARGE SCALE GENOMIC DNA]</scope>
    <source>
        <strain evidence="2">F231</strain>
    </source>
</reference>
<name>A0AAN7N6U3_TRANT</name>
<dbReference type="AlphaFoldDB" id="A0AAN7N6U3"/>
<keyword evidence="3" id="KW-1185">Reference proteome</keyword>
<evidence type="ECO:0000313" key="2">
    <source>
        <dbReference type="EMBL" id="KAK4804758.1"/>
    </source>
</evidence>
<feature type="region of interest" description="Disordered" evidence="1">
    <location>
        <begin position="41"/>
        <end position="64"/>
    </location>
</feature>
<accession>A0AAN7N6U3</accession>
<evidence type="ECO:0000256" key="1">
    <source>
        <dbReference type="SAM" id="MobiDB-lite"/>
    </source>
</evidence>
<dbReference type="EMBL" id="JAXQNO010000001">
    <property type="protein sequence ID" value="KAK4804758.1"/>
    <property type="molecule type" value="Genomic_DNA"/>
</dbReference>
<feature type="compositionally biased region" description="Polar residues" evidence="1">
    <location>
        <begin position="50"/>
        <end position="64"/>
    </location>
</feature>
<evidence type="ECO:0000313" key="3">
    <source>
        <dbReference type="Proteomes" id="UP001346149"/>
    </source>
</evidence>
<gene>
    <name evidence="2" type="ORF">SAY86_004575</name>
</gene>
<proteinExistence type="predicted"/>
<dbReference type="Proteomes" id="UP001346149">
    <property type="component" value="Unassembled WGS sequence"/>
</dbReference>
<organism evidence="2 3">
    <name type="scientific">Trapa natans</name>
    <name type="common">Water chestnut</name>
    <dbReference type="NCBI Taxonomy" id="22666"/>
    <lineage>
        <taxon>Eukaryota</taxon>
        <taxon>Viridiplantae</taxon>
        <taxon>Streptophyta</taxon>
        <taxon>Embryophyta</taxon>
        <taxon>Tracheophyta</taxon>
        <taxon>Spermatophyta</taxon>
        <taxon>Magnoliopsida</taxon>
        <taxon>eudicotyledons</taxon>
        <taxon>Gunneridae</taxon>
        <taxon>Pentapetalae</taxon>
        <taxon>rosids</taxon>
        <taxon>malvids</taxon>
        <taxon>Myrtales</taxon>
        <taxon>Lythraceae</taxon>
        <taxon>Trapa</taxon>
    </lineage>
</organism>
<comment type="caution">
    <text evidence="2">The sequence shown here is derived from an EMBL/GenBank/DDBJ whole genome shotgun (WGS) entry which is preliminary data.</text>
</comment>